<accession>A0A6M8SUT8</accession>
<dbReference type="KEGG" id="dee:HQN60_02100"/>
<keyword evidence="3" id="KW-1185">Reference proteome</keyword>
<dbReference type="EMBL" id="CP054143">
    <property type="protein sequence ID" value="QKJ65627.1"/>
    <property type="molecule type" value="Genomic_DNA"/>
</dbReference>
<evidence type="ECO:0000313" key="2">
    <source>
        <dbReference type="EMBL" id="QKJ65627.1"/>
    </source>
</evidence>
<sequence length="242" mass="27520">MGKKSRLKKERRSHPNATDNQNPIDRLISLDNFNGAVYRFFPEEWQADELCNGNIWISTLESCRKYEDPSQGDSHEATQTYQSGHIAGGSNDLAFIEMASRSGISIGEGCSNITISNCNNTQKLSDAYVICTTKSFQPENLSDTFGKYCVKISNPMIFFRLVSLELNKYKSIREGAIGLIQYKDRHYTGLQPVPGPIGFIKPRDPYSNQNEFRFLWIPRNNIALHPFSLKCQSITKFCTRIK</sequence>
<dbReference type="RefSeq" id="WP_173532137.1">
    <property type="nucleotide sequence ID" value="NZ_CP054143.1"/>
</dbReference>
<organism evidence="2 3">
    <name type="scientific">Deefgea piscis</name>
    <dbReference type="NCBI Taxonomy" id="2739061"/>
    <lineage>
        <taxon>Bacteria</taxon>
        <taxon>Pseudomonadati</taxon>
        <taxon>Pseudomonadota</taxon>
        <taxon>Betaproteobacteria</taxon>
        <taxon>Neisseriales</taxon>
        <taxon>Chitinibacteraceae</taxon>
        <taxon>Deefgea</taxon>
    </lineage>
</organism>
<gene>
    <name evidence="2" type="ORF">HQN60_02100</name>
</gene>
<feature type="compositionally biased region" description="Basic residues" evidence="1">
    <location>
        <begin position="1"/>
        <end position="14"/>
    </location>
</feature>
<reference evidence="2 3" key="1">
    <citation type="submission" date="2020-05" db="EMBL/GenBank/DDBJ databases">
        <title>Complete genome sequence of Deefgea sp. D17.</title>
        <authorList>
            <person name="Bae J.-W."/>
            <person name="Han J.E."/>
        </authorList>
    </citation>
    <scope>NUCLEOTIDE SEQUENCE [LARGE SCALE GENOMIC DNA]</scope>
    <source>
        <strain evidence="2 3">D17</strain>
    </source>
</reference>
<proteinExistence type="predicted"/>
<evidence type="ECO:0000256" key="1">
    <source>
        <dbReference type="SAM" id="MobiDB-lite"/>
    </source>
</evidence>
<evidence type="ECO:0000313" key="3">
    <source>
        <dbReference type="Proteomes" id="UP000504844"/>
    </source>
</evidence>
<protein>
    <submittedName>
        <fullName evidence="2">Uncharacterized protein</fullName>
    </submittedName>
</protein>
<name>A0A6M8SUT8_9NEIS</name>
<dbReference type="Proteomes" id="UP000504844">
    <property type="component" value="Chromosome"/>
</dbReference>
<dbReference type="AlphaFoldDB" id="A0A6M8SUT8"/>
<feature type="region of interest" description="Disordered" evidence="1">
    <location>
        <begin position="1"/>
        <end position="24"/>
    </location>
</feature>